<dbReference type="RefSeq" id="WP_096862891.1">
    <property type="nucleotide sequence ID" value="NZ_CP023668.1"/>
</dbReference>
<gene>
    <name evidence="8" type="primary">trxA</name>
    <name evidence="8" type="ORF">CP520_02510</name>
</gene>
<keyword evidence="2" id="KW-0813">Transport</keyword>
<name>A0A291IS53_9MOLU</name>
<evidence type="ECO:0000256" key="5">
    <source>
        <dbReference type="ARBA" id="ARBA00023284"/>
    </source>
</evidence>
<dbReference type="PANTHER" id="PTHR45663:SF11">
    <property type="entry name" value="GEO12009P1"/>
    <property type="match status" value="1"/>
</dbReference>
<dbReference type="GO" id="GO:0005737">
    <property type="term" value="C:cytoplasm"/>
    <property type="evidence" value="ECO:0007669"/>
    <property type="project" value="TreeGrafter"/>
</dbReference>
<dbReference type="Pfam" id="PF00085">
    <property type="entry name" value="Thioredoxin"/>
    <property type="match status" value="1"/>
</dbReference>
<evidence type="ECO:0000313" key="9">
    <source>
        <dbReference type="Proteomes" id="UP000232227"/>
    </source>
</evidence>
<dbReference type="OrthoDB" id="9790390at2"/>
<proteinExistence type="inferred from homology"/>
<dbReference type="PIRSF" id="PIRSF000077">
    <property type="entry name" value="Thioredoxin"/>
    <property type="match status" value="1"/>
</dbReference>
<dbReference type="InterPro" id="IPR017937">
    <property type="entry name" value="Thioredoxin_CS"/>
</dbReference>
<dbReference type="KEGG" id="mlac:CP520_02510"/>
<evidence type="ECO:0000256" key="6">
    <source>
        <dbReference type="NCBIfam" id="TIGR01068"/>
    </source>
</evidence>
<evidence type="ECO:0000256" key="4">
    <source>
        <dbReference type="ARBA" id="ARBA00023157"/>
    </source>
</evidence>
<organism evidence="8 9">
    <name type="scientific">Mesoplasma lactucae ATCC 49193</name>
    <dbReference type="NCBI Taxonomy" id="81460"/>
    <lineage>
        <taxon>Bacteria</taxon>
        <taxon>Bacillati</taxon>
        <taxon>Mycoplasmatota</taxon>
        <taxon>Mollicutes</taxon>
        <taxon>Entomoplasmatales</taxon>
        <taxon>Entomoplasmataceae</taxon>
        <taxon>Mesoplasma</taxon>
    </lineage>
</organism>
<dbReference type="Proteomes" id="UP000232227">
    <property type="component" value="Chromosome"/>
</dbReference>
<keyword evidence="3" id="KW-0249">Electron transport</keyword>
<dbReference type="PRINTS" id="PR00421">
    <property type="entry name" value="THIOREDOXIN"/>
</dbReference>
<dbReference type="GO" id="GO:0015035">
    <property type="term" value="F:protein-disulfide reductase activity"/>
    <property type="evidence" value="ECO:0007669"/>
    <property type="project" value="UniProtKB-UniRule"/>
</dbReference>
<dbReference type="InterPro" id="IPR005746">
    <property type="entry name" value="Thioredoxin"/>
</dbReference>
<evidence type="ECO:0000256" key="2">
    <source>
        <dbReference type="ARBA" id="ARBA00022448"/>
    </source>
</evidence>
<dbReference type="EMBL" id="CP023668">
    <property type="protein sequence ID" value="ATG97603.1"/>
    <property type="molecule type" value="Genomic_DNA"/>
</dbReference>
<dbReference type="FunFam" id="3.40.30.10:FF:000001">
    <property type="entry name" value="Thioredoxin"/>
    <property type="match status" value="1"/>
</dbReference>
<sequence>MAIIKIDNVDQFNKEIKEGKVLVDFYADWCGPCKMLAPIIEQVAEENPDLKVLEVNVDNVPDLAKEYQVMSIPTLIMFKDGKQTNKAIGLQPKQQLEAFIK</sequence>
<dbReference type="PROSITE" id="PS00194">
    <property type="entry name" value="THIOREDOXIN_1"/>
    <property type="match status" value="1"/>
</dbReference>
<dbReference type="AlphaFoldDB" id="A0A291IS53"/>
<dbReference type="NCBIfam" id="TIGR01068">
    <property type="entry name" value="thioredoxin"/>
    <property type="match status" value="1"/>
</dbReference>
<comment type="similarity">
    <text evidence="1 7">Belongs to the thioredoxin family.</text>
</comment>
<accession>A0A291IS53</accession>
<dbReference type="SUPFAM" id="SSF52833">
    <property type="entry name" value="Thioredoxin-like"/>
    <property type="match status" value="1"/>
</dbReference>
<keyword evidence="4" id="KW-1015">Disulfide bond</keyword>
<evidence type="ECO:0000256" key="7">
    <source>
        <dbReference type="PIRNR" id="PIRNR000077"/>
    </source>
</evidence>
<dbReference type="PANTHER" id="PTHR45663">
    <property type="entry name" value="GEO12009P1"/>
    <property type="match status" value="1"/>
</dbReference>
<keyword evidence="5" id="KW-0676">Redox-active center</keyword>
<reference evidence="8 9" key="1">
    <citation type="submission" date="2017-09" db="EMBL/GenBank/DDBJ databases">
        <title>SPAdes assembly of the Mesoplasma lactucae genome.</title>
        <authorList>
            <person name="Knight T.F."/>
            <person name="Rubinstein R."/>
            <person name="Citino T."/>
        </authorList>
    </citation>
    <scope>NUCLEOTIDE SEQUENCE [LARGE SCALE GENOMIC DNA]</scope>
    <source>
        <strain evidence="8 9">831-C4</strain>
    </source>
</reference>
<dbReference type="InterPro" id="IPR036249">
    <property type="entry name" value="Thioredoxin-like_sf"/>
</dbReference>
<dbReference type="InterPro" id="IPR013766">
    <property type="entry name" value="Thioredoxin_domain"/>
</dbReference>
<protein>
    <recommendedName>
        <fullName evidence="6 7">Thioredoxin</fullName>
    </recommendedName>
</protein>
<evidence type="ECO:0000313" key="8">
    <source>
        <dbReference type="EMBL" id="ATG97603.1"/>
    </source>
</evidence>
<evidence type="ECO:0000256" key="3">
    <source>
        <dbReference type="ARBA" id="ARBA00022982"/>
    </source>
</evidence>
<evidence type="ECO:0000256" key="1">
    <source>
        <dbReference type="ARBA" id="ARBA00008987"/>
    </source>
</evidence>
<dbReference type="Gene3D" id="3.40.30.10">
    <property type="entry name" value="Glutaredoxin"/>
    <property type="match status" value="1"/>
</dbReference>
<dbReference type="CDD" id="cd02947">
    <property type="entry name" value="TRX_family"/>
    <property type="match status" value="1"/>
</dbReference>
<dbReference type="PROSITE" id="PS51352">
    <property type="entry name" value="THIOREDOXIN_2"/>
    <property type="match status" value="1"/>
</dbReference>
<keyword evidence="9" id="KW-1185">Reference proteome</keyword>